<dbReference type="Proteomes" id="UP000815677">
    <property type="component" value="Unassembled WGS sequence"/>
</dbReference>
<evidence type="ECO:0000313" key="2">
    <source>
        <dbReference type="Proteomes" id="UP000815677"/>
    </source>
</evidence>
<organism evidence="1 2">
    <name type="scientific">Mycena chlorophos</name>
    <name type="common">Agaric fungus</name>
    <name type="synonym">Agaricus chlorophos</name>
    <dbReference type="NCBI Taxonomy" id="658473"/>
    <lineage>
        <taxon>Eukaryota</taxon>
        <taxon>Fungi</taxon>
        <taxon>Dikarya</taxon>
        <taxon>Basidiomycota</taxon>
        <taxon>Agaricomycotina</taxon>
        <taxon>Agaricomycetes</taxon>
        <taxon>Agaricomycetidae</taxon>
        <taxon>Agaricales</taxon>
        <taxon>Marasmiineae</taxon>
        <taxon>Mycenaceae</taxon>
        <taxon>Mycena</taxon>
    </lineage>
</organism>
<reference evidence="1" key="1">
    <citation type="submission" date="2014-09" db="EMBL/GenBank/DDBJ databases">
        <title>Genome sequence of the luminous mushroom Mycena chlorophos for searching fungal bioluminescence genes.</title>
        <authorList>
            <person name="Tanaka Y."/>
            <person name="Kasuga D."/>
            <person name="Oba Y."/>
            <person name="Hase S."/>
            <person name="Sato K."/>
            <person name="Oba Y."/>
            <person name="Sakakibara Y."/>
        </authorList>
    </citation>
    <scope>NUCLEOTIDE SEQUENCE</scope>
</reference>
<proteinExistence type="predicted"/>
<evidence type="ECO:0000313" key="1">
    <source>
        <dbReference type="EMBL" id="GAT50391.1"/>
    </source>
</evidence>
<sequence length="349" mass="39637">MALILTLIIYDFCEPEEARPEGLQVLLVHGFPSCQPQLRGAPPASSSSSALEDEHHLRWEDGTSRVQNRRTAVHYCCTNAVRAQHLPRPKVVRALPLYGLSWTDCGASPPRSSPVWKRIPICWIHARRFWRGCACRGSGECTIRIARGPQPRRHLRWPAHRECAYGGPVDDLSFVAVLRTTWTRMGAGFDPTNRPLALRDIVTYVDQAVGRFGMSGLVWPRHWCVSLAVMGNSRETYIPVSAPDMERRRCYRWEERERLQACVSANPDRHDTLGFAQAVPVLLRPHARTRASLYEPQIHVFNAATFFARCAARLVSTPIHPRMQLFLRIPHCHFSAPKSALPFPNWDVT</sequence>
<protein>
    <submittedName>
        <fullName evidence="1">Uncharacterized protein</fullName>
    </submittedName>
</protein>
<accession>A0ABQ0LGV5</accession>
<name>A0ABQ0LGV5_MYCCL</name>
<keyword evidence="2" id="KW-1185">Reference proteome</keyword>
<gene>
    <name evidence="1" type="ORF">MCHLO_07637</name>
</gene>
<dbReference type="EMBL" id="DF846442">
    <property type="protein sequence ID" value="GAT50391.1"/>
    <property type="molecule type" value="Genomic_DNA"/>
</dbReference>